<organism evidence="1 2">
    <name type="scientific">Linum trigynum</name>
    <dbReference type="NCBI Taxonomy" id="586398"/>
    <lineage>
        <taxon>Eukaryota</taxon>
        <taxon>Viridiplantae</taxon>
        <taxon>Streptophyta</taxon>
        <taxon>Embryophyta</taxon>
        <taxon>Tracheophyta</taxon>
        <taxon>Spermatophyta</taxon>
        <taxon>Magnoliopsida</taxon>
        <taxon>eudicotyledons</taxon>
        <taxon>Gunneridae</taxon>
        <taxon>Pentapetalae</taxon>
        <taxon>rosids</taxon>
        <taxon>fabids</taxon>
        <taxon>Malpighiales</taxon>
        <taxon>Linaceae</taxon>
        <taxon>Linum</taxon>
    </lineage>
</organism>
<accession>A0AAV2GSD8</accession>
<evidence type="ECO:0000313" key="1">
    <source>
        <dbReference type="EMBL" id="CAL1412538.1"/>
    </source>
</evidence>
<name>A0AAV2GSD8_9ROSI</name>
<evidence type="ECO:0008006" key="3">
    <source>
        <dbReference type="Google" id="ProtNLM"/>
    </source>
</evidence>
<dbReference type="AlphaFoldDB" id="A0AAV2GSD8"/>
<keyword evidence="2" id="KW-1185">Reference proteome</keyword>
<proteinExistence type="predicted"/>
<reference evidence="1 2" key="1">
    <citation type="submission" date="2024-04" db="EMBL/GenBank/DDBJ databases">
        <authorList>
            <person name="Fracassetti M."/>
        </authorList>
    </citation>
    <scope>NUCLEOTIDE SEQUENCE [LARGE SCALE GENOMIC DNA]</scope>
</reference>
<protein>
    <recommendedName>
        <fullName evidence="3">DUF4219 domain-containing protein</fullName>
    </recommendedName>
</protein>
<dbReference type="Proteomes" id="UP001497516">
    <property type="component" value="Chromosome 9"/>
</dbReference>
<gene>
    <name evidence="1" type="ORF">LTRI10_LOCUS51824</name>
</gene>
<dbReference type="EMBL" id="OZ034822">
    <property type="protein sequence ID" value="CAL1412538.1"/>
    <property type="molecule type" value="Genomic_DNA"/>
</dbReference>
<evidence type="ECO:0000313" key="2">
    <source>
        <dbReference type="Proteomes" id="UP001497516"/>
    </source>
</evidence>
<sequence>MSGSSSAAVSYSANTNPPWFDGTDYTVWKKRMMIYLCGVDGELWVVVRKGPIPMDEEDEEEWKEEQKISSQLDSRAMHILFSALCPEERSQVAQCESA</sequence>